<sequence>MHTPLSAHHLAEVLPGSWVVKATNMKMWLDGRRRDPILRYSIAQTAPLVFNESVEFVQADGKPSTVTGKSREIAGEFVWHGSGILRVVAGRWQATGSCHGGDAIVIRYRRTPLVPSGLSVLVREGAVVEELRAEVAHHAHDLGLGLEDFATLNWHLEQV</sequence>
<reference evidence="1 2" key="1">
    <citation type="submission" date="2019-06" db="EMBL/GenBank/DDBJ databases">
        <title>Sequencing the genomes of 1000 actinobacteria strains.</title>
        <authorList>
            <person name="Klenk H.-P."/>
        </authorList>
    </citation>
    <scope>NUCLEOTIDE SEQUENCE [LARGE SCALE GENOMIC DNA]</scope>
    <source>
        <strain evidence="1 2">DSM 26477</strain>
    </source>
</reference>
<dbReference type="Proteomes" id="UP000317998">
    <property type="component" value="Unassembled WGS sequence"/>
</dbReference>
<protein>
    <submittedName>
        <fullName evidence="1">Uncharacterized protein</fullName>
    </submittedName>
</protein>
<evidence type="ECO:0000313" key="2">
    <source>
        <dbReference type="Proteomes" id="UP000317998"/>
    </source>
</evidence>
<dbReference type="RefSeq" id="WP_141880020.1">
    <property type="nucleotide sequence ID" value="NZ_VFOM01000001.1"/>
</dbReference>
<comment type="caution">
    <text evidence="1">The sequence shown here is derived from an EMBL/GenBank/DDBJ whole genome shotgun (WGS) entry which is preliminary data.</text>
</comment>
<gene>
    <name evidence="1" type="ORF">FB562_0879</name>
</gene>
<dbReference type="EMBL" id="VFOM01000001">
    <property type="protein sequence ID" value="TQL47808.1"/>
    <property type="molecule type" value="Genomic_DNA"/>
</dbReference>
<dbReference type="OrthoDB" id="951812at2"/>
<evidence type="ECO:0000313" key="1">
    <source>
        <dbReference type="EMBL" id="TQL47808.1"/>
    </source>
</evidence>
<dbReference type="AlphaFoldDB" id="A0A542YIA6"/>
<keyword evidence="2" id="KW-1185">Reference proteome</keyword>
<organism evidence="1 2">
    <name type="scientific">Homoserinimonas aerilata</name>
    <dbReference type="NCBI Taxonomy" id="1162970"/>
    <lineage>
        <taxon>Bacteria</taxon>
        <taxon>Bacillati</taxon>
        <taxon>Actinomycetota</taxon>
        <taxon>Actinomycetes</taxon>
        <taxon>Micrococcales</taxon>
        <taxon>Microbacteriaceae</taxon>
        <taxon>Homoserinimonas</taxon>
    </lineage>
</organism>
<name>A0A542YIA6_9MICO</name>
<proteinExistence type="predicted"/>
<accession>A0A542YIA6</accession>